<evidence type="ECO:0000256" key="2">
    <source>
        <dbReference type="SAM" id="Phobius"/>
    </source>
</evidence>
<accession>A0ABQ0QL49</accession>
<protein>
    <submittedName>
        <fullName evidence="3">Uncharacterized protein</fullName>
    </submittedName>
</protein>
<feature type="transmembrane region" description="Helical" evidence="2">
    <location>
        <begin position="404"/>
        <end position="429"/>
    </location>
</feature>
<dbReference type="InterPro" id="IPR027628">
    <property type="entry name" value="DotA_TraY"/>
</dbReference>
<dbReference type="NCBIfam" id="TIGR04346">
    <property type="entry name" value="DotA_TraY"/>
    <property type="match status" value="1"/>
</dbReference>
<sequence length="513" mass="54500">MTLQQGTNDSSVKQNWASISKDQSDALLAVVADIRKEVEPIAQKNWNNKSSNDLLSLDSVITSETNTYTVAMTNAASKAVAMVRSHKTINLQGFNALGWTGLGAYYLEIARLNSEVFSIAENFPDVSGPSWTSLGDLAGDVAPYRHALDAYAEQSLTRVSTTDSAYAPNGPNAVYSDGNLSSSGVAKTLRKVGLSEHLLTAILNHIVAPGSGQDWADPLGGLIGLGHFLIHTALLSGVLAIALSSKTLALANAAGGILTFDPAEIVSAIVQLLASTIIKSLLTPILLALSMILIPGIFLAYVIPMAPYVYWVAGVAGWFIIVVEAVVVVPVWALAHMIFEGDGLHGKALRGYELLFTIFFRPVMMIAGLILSYTVFSAISWFLMKSFSIAAGFVFARGDLLDNLIGIMVMLVMFVGLETAAAMLSFRLINTLPHHLPAMLGMSSIGRVDADAMAHDTVGRGAGHSTENIAQIAQSGMPSPENNSNKSGNKPTKPEKNGIDSTTKATMRVAKPK</sequence>
<feature type="transmembrane region" description="Helical" evidence="2">
    <location>
        <begin position="281"/>
        <end position="303"/>
    </location>
</feature>
<feature type="transmembrane region" description="Helical" evidence="2">
    <location>
        <begin position="354"/>
        <end position="384"/>
    </location>
</feature>
<feature type="compositionally biased region" description="Polar residues" evidence="1">
    <location>
        <begin position="473"/>
        <end position="490"/>
    </location>
</feature>
<keyword evidence="2" id="KW-1133">Transmembrane helix</keyword>
<name>A0ABQ0QL49_9PROT</name>
<feature type="transmembrane region" description="Helical" evidence="2">
    <location>
        <begin position="219"/>
        <end position="243"/>
    </location>
</feature>
<evidence type="ECO:0000313" key="3">
    <source>
        <dbReference type="EMBL" id="GBR48748.1"/>
    </source>
</evidence>
<feature type="transmembrane region" description="Helical" evidence="2">
    <location>
        <begin position="249"/>
        <end position="274"/>
    </location>
</feature>
<keyword evidence="4" id="KW-1185">Reference proteome</keyword>
<evidence type="ECO:0000256" key="1">
    <source>
        <dbReference type="SAM" id="MobiDB-lite"/>
    </source>
</evidence>
<keyword evidence="2" id="KW-0472">Membrane</keyword>
<proteinExistence type="predicted"/>
<feature type="region of interest" description="Disordered" evidence="1">
    <location>
        <begin position="473"/>
        <end position="513"/>
    </location>
</feature>
<dbReference type="Proteomes" id="UP001062443">
    <property type="component" value="Unassembled WGS sequence"/>
</dbReference>
<dbReference type="EMBL" id="BAQB01000051">
    <property type="protein sequence ID" value="GBR48748.1"/>
    <property type="molecule type" value="Genomic_DNA"/>
</dbReference>
<evidence type="ECO:0000313" key="4">
    <source>
        <dbReference type="Proteomes" id="UP001062443"/>
    </source>
</evidence>
<feature type="transmembrane region" description="Helical" evidence="2">
    <location>
        <begin position="309"/>
        <end position="334"/>
    </location>
</feature>
<reference evidence="3" key="1">
    <citation type="submission" date="2013-04" db="EMBL/GenBank/DDBJ databases">
        <title>The genome sequencing project of 58 acetic acid bacteria.</title>
        <authorList>
            <person name="Okamoto-Kainuma A."/>
            <person name="Ishikawa M."/>
            <person name="Umino S."/>
            <person name="Koizumi Y."/>
            <person name="Shiwa Y."/>
            <person name="Yoshikawa H."/>
            <person name="Matsutani M."/>
            <person name="Matsushita K."/>
        </authorList>
    </citation>
    <scope>NUCLEOTIDE SEQUENCE</scope>
    <source>
        <strain evidence="3">NBRC 106556</strain>
    </source>
</reference>
<keyword evidence="2" id="KW-0812">Transmembrane</keyword>
<comment type="caution">
    <text evidence="3">The sequence shown here is derived from an EMBL/GenBank/DDBJ whole genome shotgun (WGS) entry which is preliminary data.</text>
</comment>
<gene>
    <name evidence="3" type="ORF">AA106556_1881</name>
</gene>
<organism evidence="3 4">
    <name type="scientific">Neokomagataea tanensis NBRC 106556</name>
    <dbReference type="NCBI Taxonomy" id="1223519"/>
    <lineage>
        <taxon>Bacteria</taxon>
        <taxon>Pseudomonadati</taxon>
        <taxon>Pseudomonadota</taxon>
        <taxon>Alphaproteobacteria</taxon>
        <taxon>Acetobacterales</taxon>
        <taxon>Acetobacteraceae</taxon>
        <taxon>Neokomagataea</taxon>
    </lineage>
</organism>